<evidence type="ECO:0000256" key="2">
    <source>
        <dbReference type="ARBA" id="ARBA00022801"/>
    </source>
</evidence>
<dbReference type="Gene3D" id="3.50.80.20">
    <property type="entry name" value="D-Ala-D-Ala carboxypeptidase C, peptidase S13"/>
    <property type="match status" value="1"/>
</dbReference>
<accession>A0A1U7HJK4</accession>
<organism evidence="3 4">
    <name type="scientific">Hydrococcus rivularis NIES-593</name>
    <dbReference type="NCBI Taxonomy" id="1921803"/>
    <lineage>
        <taxon>Bacteria</taxon>
        <taxon>Bacillati</taxon>
        <taxon>Cyanobacteriota</taxon>
        <taxon>Cyanophyceae</taxon>
        <taxon>Pleurocapsales</taxon>
        <taxon>Hydrococcaceae</taxon>
        <taxon>Hydrococcus</taxon>
    </lineage>
</organism>
<sequence>MLETIGFALGGLLMDILGQKSATSMTATALSVAVAWQEAKVFDIPTQPDPMVETIVEDYLKRLVSLGYSRDRQGVWIQSEWAELAKHQDSIPASAASLTKIATTIAALETWDLNHRFETRIYQTGVIHNGILEGDLLVEGGGDPLFVWEEAIAIGNALNELGIRQIKGNLIVTSNFKMNFQSDPRKSGKLFKQGLDSRRWSSEVQKQYQTLPQGTSRPQIEIAGTIQVQPSIPDTAQLLLRHQSLTLTQLLKQMNIYSNNVMAEMLGESVGGAAVVSKIAARAANVSAEEIRLINASGLGVDNRLSPRAAGKMLIALDRKLDSQPRSVSDLFPLSGRDRHGTMQWRAIPSGVVIKTGTLAQVSALAGVIPTKERGLVWFAIINHGNNIERLRAEQDRLLQNLSRHWQIIPATTTIGTDNAYLGDPSRNLKDEG</sequence>
<dbReference type="InterPro" id="IPR000667">
    <property type="entry name" value="Peptidase_S13"/>
</dbReference>
<dbReference type="PANTHER" id="PTHR30023">
    <property type="entry name" value="D-ALANYL-D-ALANINE CARBOXYPEPTIDASE"/>
    <property type="match status" value="1"/>
</dbReference>
<dbReference type="GO" id="GO:0006508">
    <property type="term" value="P:proteolysis"/>
    <property type="evidence" value="ECO:0007669"/>
    <property type="project" value="InterPro"/>
</dbReference>
<keyword evidence="4" id="KW-1185">Reference proteome</keyword>
<dbReference type="STRING" id="1921803.NIES593_08780"/>
<reference evidence="3 4" key="1">
    <citation type="submission" date="2016-11" db="EMBL/GenBank/DDBJ databases">
        <title>Draft Genome Sequences of Nine Cyanobacterial Strains from Diverse Habitats.</title>
        <authorList>
            <person name="Zhu T."/>
            <person name="Hou S."/>
            <person name="Lu X."/>
            <person name="Hess W.R."/>
        </authorList>
    </citation>
    <scope>NUCLEOTIDE SEQUENCE [LARGE SCALE GENOMIC DNA]</scope>
    <source>
        <strain evidence="3 4">NIES-593</strain>
    </source>
</reference>
<dbReference type="Pfam" id="PF02113">
    <property type="entry name" value="Peptidase_S13"/>
    <property type="match status" value="2"/>
</dbReference>
<keyword evidence="3" id="KW-0645">Protease</keyword>
<dbReference type="InterPro" id="IPR012338">
    <property type="entry name" value="Beta-lactam/transpept-like"/>
</dbReference>
<name>A0A1U7HJK4_9CYAN</name>
<evidence type="ECO:0000313" key="3">
    <source>
        <dbReference type="EMBL" id="OKH23749.1"/>
    </source>
</evidence>
<proteinExistence type="inferred from homology"/>
<dbReference type="PANTHER" id="PTHR30023:SF0">
    <property type="entry name" value="PENICILLIN-SENSITIVE CARBOXYPEPTIDASE A"/>
    <property type="match status" value="1"/>
</dbReference>
<dbReference type="OrthoDB" id="9802627at2"/>
<dbReference type="RefSeq" id="WP_073599224.1">
    <property type="nucleotide sequence ID" value="NZ_MRCB01000008.1"/>
</dbReference>
<dbReference type="EMBL" id="MRCB01000008">
    <property type="protein sequence ID" value="OKH23749.1"/>
    <property type="molecule type" value="Genomic_DNA"/>
</dbReference>
<dbReference type="GO" id="GO:0004185">
    <property type="term" value="F:serine-type carboxypeptidase activity"/>
    <property type="evidence" value="ECO:0007669"/>
    <property type="project" value="InterPro"/>
</dbReference>
<dbReference type="Gene3D" id="3.40.710.10">
    <property type="entry name" value="DD-peptidase/beta-lactamase superfamily"/>
    <property type="match status" value="1"/>
</dbReference>
<evidence type="ECO:0000313" key="4">
    <source>
        <dbReference type="Proteomes" id="UP000186868"/>
    </source>
</evidence>
<dbReference type="GO" id="GO:0000270">
    <property type="term" value="P:peptidoglycan metabolic process"/>
    <property type="evidence" value="ECO:0007669"/>
    <property type="project" value="TreeGrafter"/>
</dbReference>
<dbReference type="PRINTS" id="PR00922">
    <property type="entry name" value="DADACBPTASE3"/>
</dbReference>
<dbReference type="AlphaFoldDB" id="A0A1U7HJK4"/>
<keyword evidence="3" id="KW-0121">Carboxypeptidase</keyword>
<gene>
    <name evidence="3" type="ORF">NIES593_08780</name>
</gene>
<dbReference type="Proteomes" id="UP000186868">
    <property type="component" value="Unassembled WGS sequence"/>
</dbReference>
<comment type="caution">
    <text evidence="3">The sequence shown here is derived from an EMBL/GenBank/DDBJ whole genome shotgun (WGS) entry which is preliminary data.</text>
</comment>
<keyword evidence="2" id="KW-0378">Hydrolase</keyword>
<dbReference type="SUPFAM" id="SSF56601">
    <property type="entry name" value="beta-lactamase/transpeptidase-like"/>
    <property type="match status" value="1"/>
</dbReference>
<protein>
    <submittedName>
        <fullName evidence="3">D-alanyl-D-alanine carboxypeptidase</fullName>
    </submittedName>
</protein>
<evidence type="ECO:0000256" key="1">
    <source>
        <dbReference type="ARBA" id="ARBA00006096"/>
    </source>
</evidence>
<comment type="similarity">
    <text evidence="1">Belongs to the peptidase S13 family.</text>
</comment>